<proteinExistence type="predicted"/>
<reference evidence="2 3" key="1">
    <citation type="submission" date="2013-11" db="EMBL/GenBank/DDBJ databases">
        <title>Draft genome of the bovine lungworm Dictyocaulus viviparus.</title>
        <authorList>
            <person name="Mitreva M."/>
        </authorList>
    </citation>
    <scope>NUCLEOTIDE SEQUENCE [LARGE SCALE GENOMIC DNA]</scope>
    <source>
        <strain evidence="2 3">HannoverDv2000</strain>
    </source>
</reference>
<feature type="compositionally biased region" description="Basic and acidic residues" evidence="1">
    <location>
        <begin position="21"/>
        <end position="31"/>
    </location>
</feature>
<feature type="compositionally biased region" description="Polar residues" evidence="1">
    <location>
        <begin position="76"/>
        <end position="88"/>
    </location>
</feature>
<organism evidence="2 3">
    <name type="scientific">Dictyocaulus viviparus</name>
    <name type="common">Bovine lungworm</name>
    <dbReference type="NCBI Taxonomy" id="29172"/>
    <lineage>
        <taxon>Eukaryota</taxon>
        <taxon>Metazoa</taxon>
        <taxon>Ecdysozoa</taxon>
        <taxon>Nematoda</taxon>
        <taxon>Chromadorea</taxon>
        <taxon>Rhabditida</taxon>
        <taxon>Rhabditina</taxon>
        <taxon>Rhabditomorpha</taxon>
        <taxon>Strongyloidea</taxon>
        <taxon>Metastrongylidae</taxon>
        <taxon>Dictyocaulus</taxon>
    </lineage>
</organism>
<feature type="compositionally biased region" description="Basic and acidic residues" evidence="1">
    <location>
        <begin position="175"/>
        <end position="193"/>
    </location>
</feature>
<protein>
    <submittedName>
        <fullName evidence="2">Uncharacterized protein</fullName>
    </submittedName>
</protein>
<feature type="compositionally biased region" description="Polar residues" evidence="1">
    <location>
        <begin position="154"/>
        <end position="172"/>
    </location>
</feature>
<feature type="compositionally biased region" description="Basic and acidic residues" evidence="1">
    <location>
        <begin position="56"/>
        <end position="65"/>
    </location>
</feature>
<gene>
    <name evidence="2" type="ORF">DICVIV_10305</name>
</gene>
<feature type="compositionally biased region" description="Gly residues" evidence="1">
    <location>
        <begin position="10"/>
        <end position="19"/>
    </location>
</feature>
<name>A0A0D8XMV5_DICVI</name>
<dbReference type="AlphaFoldDB" id="A0A0D8XMV5"/>
<dbReference type="EMBL" id="KN716535">
    <property type="protein sequence ID" value="KJH43686.1"/>
    <property type="molecule type" value="Genomic_DNA"/>
</dbReference>
<dbReference type="Proteomes" id="UP000053766">
    <property type="component" value="Unassembled WGS sequence"/>
</dbReference>
<accession>A0A0D8XMV5</accession>
<evidence type="ECO:0000313" key="3">
    <source>
        <dbReference type="Proteomes" id="UP000053766"/>
    </source>
</evidence>
<reference evidence="3" key="2">
    <citation type="journal article" date="2016" name="Sci. Rep.">
        <title>Dictyocaulus viviparus genome, variome and transcriptome elucidate lungworm biology and support future intervention.</title>
        <authorList>
            <person name="McNulty S.N."/>
            <person name="Strube C."/>
            <person name="Rosa B.A."/>
            <person name="Martin J.C."/>
            <person name="Tyagi R."/>
            <person name="Choi Y.J."/>
            <person name="Wang Q."/>
            <person name="Hallsworth Pepin K."/>
            <person name="Zhang X."/>
            <person name="Ozersky P."/>
            <person name="Wilson R.K."/>
            <person name="Sternberg P.W."/>
            <person name="Gasser R.B."/>
            <person name="Mitreva M."/>
        </authorList>
    </citation>
    <scope>NUCLEOTIDE SEQUENCE [LARGE SCALE GENOMIC DNA]</scope>
    <source>
        <strain evidence="3">HannoverDv2000</strain>
    </source>
</reference>
<feature type="compositionally biased region" description="Polar residues" evidence="1">
    <location>
        <begin position="43"/>
        <end position="55"/>
    </location>
</feature>
<feature type="compositionally biased region" description="Basic and acidic residues" evidence="1">
    <location>
        <begin position="135"/>
        <end position="147"/>
    </location>
</feature>
<keyword evidence="3" id="KW-1185">Reference proteome</keyword>
<evidence type="ECO:0000313" key="2">
    <source>
        <dbReference type="EMBL" id="KJH43686.1"/>
    </source>
</evidence>
<feature type="compositionally biased region" description="Low complexity" evidence="1">
    <location>
        <begin position="116"/>
        <end position="134"/>
    </location>
</feature>
<feature type="region of interest" description="Disordered" evidence="1">
    <location>
        <begin position="1"/>
        <end position="200"/>
    </location>
</feature>
<sequence>MGFQSPARGRGSGTRGGHQTGKRDKSGEFKSHGRSIGGLNESGGETVTRDISTSSEKTKGGDKGRGFAVGKRGDFTPNSQRGRGNFNTRGARGGSSFRGDRGGSNLHSGRGSFTPRGSHGSSGFRGSIRGARGSFSEKSKTKSRSDSGPHISKVASSTNTPIHTKKAQSASNGKGLEKEGDSRKSVDEYSKVEMEDEEEDDGTFSYFILAIDIYVLF</sequence>
<evidence type="ECO:0000256" key="1">
    <source>
        <dbReference type="SAM" id="MobiDB-lite"/>
    </source>
</evidence>